<feature type="signal peptide" evidence="1">
    <location>
        <begin position="1"/>
        <end position="26"/>
    </location>
</feature>
<accession>A0A1W1XFP3</accession>
<dbReference type="Proteomes" id="UP000192783">
    <property type="component" value="Unassembled WGS sequence"/>
</dbReference>
<keyword evidence="3" id="KW-1185">Reference proteome</keyword>
<evidence type="ECO:0000313" key="2">
    <source>
        <dbReference type="EMBL" id="SMC22750.1"/>
    </source>
</evidence>
<dbReference type="Pfam" id="PF14334">
    <property type="entry name" value="DUF4390"/>
    <property type="match status" value="1"/>
</dbReference>
<dbReference type="OrthoDB" id="5431158at2"/>
<dbReference type="EMBL" id="FWXF01000007">
    <property type="protein sequence ID" value="SMC22750.1"/>
    <property type="molecule type" value="Genomic_DNA"/>
</dbReference>
<evidence type="ECO:0000256" key="1">
    <source>
        <dbReference type="SAM" id="SignalP"/>
    </source>
</evidence>
<reference evidence="2 3" key="1">
    <citation type="submission" date="2017-04" db="EMBL/GenBank/DDBJ databases">
        <authorList>
            <person name="Afonso C.L."/>
            <person name="Miller P.J."/>
            <person name="Scott M.A."/>
            <person name="Spackman E."/>
            <person name="Goraichik I."/>
            <person name="Dimitrov K.M."/>
            <person name="Suarez D.L."/>
            <person name="Swayne D.E."/>
        </authorList>
    </citation>
    <scope>NUCLEOTIDE SEQUENCE [LARGE SCALE GENOMIC DNA]</scope>
    <source>
        <strain evidence="2 3">DSM 13146</strain>
    </source>
</reference>
<keyword evidence="1" id="KW-0732">Signal</keyword>
<organism evidence="2 3">
    <name type="scientific">Desulfacinum hydrothermale DSM 13146</name>
    <dbReference type="NCBI Taxonomy" id="1121390"/>
    <lineage>
        <taxon>Bacteria</taxon>
        <taxon>Pseudomonadati</taxon>
        <taxon>Thermodesulfobacteriota</taxon>
        <taxon>Syntrophobacteria</taxon>
        <taxon>Syntrophobacterales</taxon>
        <taxon>Syntrophobacteraceae</taxon>
        <taxon>Desulfacinum</taxon>
    </lineage>
</organism>
<dbReference type="InterPro" id="IPR025500">
    <property type="entry name" value="DUF4390"/>
</dbReference>
<protein>
    <recommendedName>
        <fullName evidence="4">DUF4390 domain-containing protein</fullName>
    </recommendedName>
</protein>
<gene>
    <name evidence="2" type="ORF">SAMN02746041_01540</name>
</gene>
<dbReference type="STRING" id="1121390.SAMN02746041_01540"/>
<dbReference type="AlphaFoldDB" id="A0A1W1XFP3"/>
<name>A0A1W1XFP3_9BACT</name>
<evidence type="ECO:0000313" key="3">
    <source>
        <dbReference type="Proteomes" id="UP000192783"/>
    </source>
</evidence>
<dbReference type="RefSeq" id="WP_084057305.1">
    <property type="nucleotide sequence ID" value="NZ_FWXF01000007.1"/>
</dbReference>
<evidence type="ECO:0008006" key="4">
    <source>
        <dbReference type="Google" id="ProtNLM"/>
    </source>
</evidence>
<sequence>MRQAFFFASLLLAIMCTVLSGPVAQARNKADIVELQVYPDPPNLKVRFRIDNCFNEEMLKAIKSGVGATFRILVVLEKEGVPLFRDRLVDVSFEHSIRYDTLHGQYRVKLAEHPNTTLTTKDFAKARQWMSKVEDVPIIPLWRLPKNQEYQVRVKAELSKVRLPFFLRYVFFFVSLWDFETDWAQVSYVH</sequence>
<feature type="chain" id="PRO_5013184515" description="DUF4390 domain-containing protein" evidence="1">
    <location>
        <begin position="27"/>
        <end position="190"/>
    </location>
</feature>
<proteinExistence type="predicted"/>